<dbReference type="Proteomes" id="UP000054815">
    <property type="component" value="Unassembled WGS sequence"/>
</dbReference>
<evidence type="ECO:0000313" key="2">
    <source>
        <dbReference type="Proteomes" id="UP000054815"/>
    </source>
</evidence>
<sequence length="56" mass="6226">MKACQGTRIMESSCYRLHTPAGVSTSNYGVVGRSLLSDPVRHELTAVRKVRENSFE</sequence>
<proteinExistence type="predicted"/>
<name>A0A0V0W676_TRIPS</name>
<evidence type="ECO:0000313" key="1">
    <source>
        <dbReference type="EMBL" id="KRX71288.1"/>
    </source>
</evidence>
<protein>
    <submittedName>
        <fullName evidence="1">Uncharacterized protein</fullName>
    </submittedName>
</protein>
<organism evidence="1 2">
    <name type="scientific">Trichinella pseudospiralis</name>
    <name type="common">Parasitic roundworm</name>
    <dbReference type="NCBI Taxonomy" id="6337"/>
    <lineage>
        <taxon>Eukaryota</taxon>
        <taxon>Metazoa</taxon>
        <taxon>Ecdysozoa</taxon>
        <taxon>Nematoda</taxon>
        <taxon>Enoplea</taxon>
        <taxon>Dorylaimia</taxon>
        <taxon>Trichinellida</taxon>
        <taxon>Trichinellidae</taxon>
        <taxon>Trichinella</taxon>
    </lineage>
</organism>
<reference evidence="1 2" key="1">
    <citation type="submission" date="2015-01" db="EMBL/GenBank/DDBJ databases">
        <title>Evolution of Trichinella species and genotypes.</title>
        <authorList>
            <person name="Korhonen P.K."/>
            <person name="Edoardo P."/>
            <person name="Giuseppe L.R."/>
            <person name="Gasser R.B."/>
        </authorList>
    </citation>
    <scope>NUCLEOTIDE SEQUENCE [LARGE SCALE GENOMIC DNA]</scope>
    <source>
        <strain evidence="1">ISS141</strain>
    </source>
</reference>
<dbReference type="AlphaFoldDB" id="A0A0V0W676"/>
<dbReference type="EMBL" id="JYDU01001183">
    <property type="protein sequence ID" value="KRX71288.1"/>
    <property type="molecule type" value="Genomic_DNA"/>
</dbReference>
<gene>
    <name evidence="1" type="ORF">T4E_5534</name>
</gene>
<accession>A0A0V0W676</accession>
<comment type="caution">
    <text evidence="1">The sequence shown here is derived from an EMBL/GenBank/DDBJ whole genome shotgun (WGS) entry which is preliminary data.</text>
</comment>